<evidence type="ECO:0000259" key="1">
    <source>
        <dbReference type="Pfam" id="PF00535"/>
    </source>
</evidence>
<name>A0A1G8J8D7_9SPHI</name>
<dbReference type="GO" id="GO:0016740">
    <property type="term" value="F:transferase activity"/>
    <property type="evidence" value="ECO:0007669"/>
    <property type="project" value="UniProtKB-KW"/>
</dbReference>
<dbReference type="InterPro" id="IPR029044">
    <property type="entry name" value="Nucleotide-diphossugar_trans"/>
</dbReference>
<accession>A0A1G8J8D7</accession>
<gene>
    <name evidence="2" type="ORF">SAMN05192573_11827</name>
</gene>
<dbReference type="RefSeq" id="WP_091174206.1">
    <property type="nucleotide sequence ID" value="NZ_FNCG01000018.1"/>
</dbReference>
<sequence>MISVIIPCHNAARFVERAIRSVLVQSYKHIEIILVNNNSTDNTLEILERYASSYPGKVWVLDEKKPGAPAARNTGLKKARGEWIQYLDADDELMPNKLSHQFNITALHPETGVIAGGCILNYYNTGNPEEIRRTVDHHIWRGLINSKLGITSSNLWNRAALNGAGGWDENITSSQEYDLLFRLLKNGVVIITDPDVNTIIHFSDNSISKSKDKEKIKRILDNRINFRVRIRTELKLIGMLTAELEECIDNYIYMEIMRNYFDVPAYAKVLLKKFPYRIPFHRAALLKSKMQVKRLRTRIRNYIIR</sequence>
<dbReference type="AlphaFoldDB" id="A0A1G8J8D7"/>
<evidence type="ECO:0000313" key="3">
    <source>
        <dbReference type="Proteomes" id="UP000199705"/>
    </source>
</evidence>
<dbReference type="PANTHER" id="PTHR43685">
    <property type="entry name" value="GLYCOSYLTRANSFERASE"/>
    <property type="match status" value="1"/>
</dbReference>
<dbReference type="CDD" id="cd00761">
    <property type="entry name" value="Glyco_tranf_GTA_type"/>
    <property type="match status" value="1"/>
</dbReference>
<protein>
    <submittedName>
        <fullName evidence="2">Glycosyl transferase family 2</fullName>
    </submittedName>
</protein>
<feature type="domain" description="Glycosyltransferase 2-like" evidence="1">
    <location>
        <begin position="3"/>
        <end position="125"/>
    </location>
</feature>
<proteinExistence type="predicted"/>
<dbReference type="Proteomes" id="UP000199705">
    <property type="component" value="Unassembled WGS sequence"/>
</dbReference>
<keyword evidence="2" id="KW-0808">Transferase</keyword>
<reference evidence="3" key="1">
    <citation type="submission" date="2016-10" db="EMBL/GenBank/DDBJ databases">
        <authorList>
            <person name="Varghese N."/>
            <person name="Submissions S."/>
        </authorList>
    </citation>
    <scope>NUCLEOTIDE SEQUENCE [LARGE SCALE GENOMIC DNA]</scope>
    <source>
        <strain evidence="3">Gh-67</strain>
    </source>
</reference>
<dbReference type="PANTHER" id="PTHR43685:SF2">
    <property type="entry name" value="GLYCOSYLTRANSFERASE 2-LIKE DOMAIN-CONTAINING PROTEIN"/>
    <property type="match status" value="1"/>
</dbReference>
<dbReference type="SUPFAM" id="SSF53448">
    <property type="entry name" value="Nucleotide-diphospho-sugar transferases"/>
    <property type="match status" value="1"/>
</dbReference>
<dbReference type="Gene3D" id="3.90.550.10">
    <property type="entry name" value="Spore Coat Polysaccharide Biosynthesis Protein SpsA, Chain A"/>
    <property type="match status" value="1"/>
</dbReference>
<dbReference type="Pfam" id="PF00535">
    <property type="entry name" value="Glycos_transf_2"/>
    <property type="match status" value="1"/>
</dbReference>
<dbReference type="InterPro" id="IPR001173">
    <property type="entry name" value="Glyco_trans_2-like"/>
</dbReference>
<keyword evidence="3" id="KW-1185">Reference proteome</keyword>
<dbReference type="STRING" id="551996.SAMN05192573_11827"/>
<organism evidence="2 3">
    <name type="scientific">Mucilaginibacter gossypii</name>
    <dbReference type="NCBI Taxonomy" id="551996"/>
    <lineage>
        <taxon>Bacteria</taxon>
        <taxon>Pseudomonadati</taxon>
        <taxon>Bacteroidota</taxon>
        <taxon>Sphingobacteriia</taxon>
        <taxon>Sphingobacteriales</taxon>
        <taxon>Sphingobacteriaceae</taxon>
        <taxon>Mucilaginibacter</taxon>
    </lineage>
</organism>
<dbReference type="EMBL" id="FNCG01000018">
    <property type="protein sequence ID" value="SDI27247.1"/>
    <property type="molecule type" value="Genomic_DNA"/>
</dbReference>
<dbReference type="InterPro" id="IPR050834">
    <property type="entry name" value="Glycosyltransf_2"/>
</dbReference>
<evidence type="ECO:0000313" key="2">
    <source>
        <dbReference type="EMBL" id="SDI27247.1"/>
    </source>
</evidence>